<dbReference type="EMBL" id="CP024790">
    <property type="protein sequence ID" value="AUB43340.1"/>
    <property type="molecule type" value="Genomic_DNA"/>
</dbReference>
<dbReference type="Proteomes" id="UP000232003">
    <property type="component" value="Plasmid pNFSY08"/>
</dbReference>
<dbReference type="KEGG" id="nfl:COO91_10555"/>
<evidence type="ECO:0000313" key="1">
    <source>
        <dbReference type="EMBL" id="AUB43340.1"/>
    </source>
</evidence>
<sequence length="41" mass="4734">MKPNPLITNPPKLNNPKNMQQIEIMPINQRMYRLAGLATDK</sequence>
<accession>A0A2K8T6S4</accession>
<name>A0A2K8T6S4_9NOSO</name>
<proteinExistence type="predicted"/>
<protein>
    <submittedName>
        <fullName evidence="1">Uncharacterized protein</fullName>
    </submittedName>
</protein>
<reference evidence="1 4" key="1">
    <citation type="submission" date="2017-11" db="EMBL/GenBank/DDBJ databases">
        <title>Complete genome of a free-living desiccation-tolerant cyanobacterium and its photosynthetic adaptation to extreme terrestrial habitat.</title>
        <authorList>
            <person name="Shang J."/>
        </authorList>
    </citation>
    <scope>NUCLEOTIDE SEQUENCE [LARGE SCALE GENOMIC DNA]</scope>
    <source>
        <strain evidence="1 4">CCNUN1</strain>
        <plasmid evidence="1">pNFSY05</plasmid>
        <plasmid evidence="4">pnfsy05</plasmid>
        <plasmid evidence="2">pNFSY08</plasmid>
        <plasmid evidence="4">pnfsy08</plasmid>
    </source>
</reference>
<evidence type="ECO:0000313" key="3">
    <source>
        <dbReference type="EMBL" id="AUB44760.1"/>
    </source>
</evidence>
<keyword evidence="4" id="KW-1185">Reference proteome</keyword>
<geneLocation type="plasmid" evidence="1">
    <name>pNFSY05</name>
</geneLocation>
<dbReference type="EMBL" id="CP024793">
    <property type="protein sequence ID" value="AUB44760.1"/>
    <property type="molecule type" value="Genomic_DNA"/>
</dbReference>
<keyword evidence="1" id="KW-0614">Plasmid</keyword>
<geneLocation type="plasmid" evidence="4">
    <name>pnfsy05</name>
</geneLocation>
<gene>
    <name evidence="1" type="ORF">COO91_09515</name>
    <name evidence="2" type="ORF">COO91_10555</name>
    <name evidence="3" type="ORF">COO91_11003</name>
</gene>
<evidence type="ECO:0000313" key="4">
    <source>
        <dbReference type="Proteomes" id="UP000232003"/>
    </source>
</evidence>
<dbReference type="KEGG" id="nfl:COO91_11003"/>
<dbReference type="AlphaFoldDB" id="A0A2K8T6S4"/>
<evidence type="ECO:0000313" key="2">
    <source>
        <dbReference type="EMBL" id="AUB44332.1"/>
    </source>
</evidence>
<dbReference type="KEGG" id="nfl:COO91_09515"/>
<dbReference type="Proteomes" id="UP000232003">
    <property type="component" value="Plasmid pNFSY05"/>
</dbReference>
<dbReference type="EMBL" id="CP024793">
    <property type="protein sequence ID" value="AUB44332.1"/>
    <property type="molecule type" value="Genomic_DNA"/>
</dbReference>
<organism evidence="1 4">
    <name type="scientific">Nostoc flagelliforme CCNUN1</name>
    <dbReference type="NCBI Taxonomy" id="2038116"/>
    <lineage>
        <taxon>Bacteria</taxon>
        <taxon>Bacillati</taxon>
        <taxon>Cyanobacteriota</taxon>
        <taxon>Cyanophyceae</taxon>
        <taxon>Nostocales</taxon>
        <taxon>Nostocaceae</taxon>
        <taxon>Nostoc</taxon>
    </lineage>
</organism>
<geneLocation type="plasmid" evidence="2">
    <name>pNFSY08</name>
</geneLocation>
<geneLocation type="plasmid" evidence="4">
    <name>pnfsy08</name>
</geneLocation>